<dbReference type="AlphaFoldDB" id="A0A3L9Y5Q7"/>
<feature type="transmembrane region" description="Helical" evidence="1">
    <location>
        <begin position="268"/>
        <end position="288"/>
    </location>
</feature>
<keyword evidence="1" id="KW-1133">Transmembrane helix</keyword>
<protein>
    <submittedName>
        <fullName evidence="3">DUF3857 domain-containing protein</fullName>
    </submittedName>
</protein>
<feature type="transmembrane region" description="Helical" evidence="1">
    <location>
        <begin position="406"/>
        <end position="426"/>
    </location>
</feature>
<evidence type="ECO:0000313" key="4">
    <source>
        <dbReference type="Proteomes" id="UP000281343"/>
    </source>
</evidence>
<feature type="transmembrane region" description="Helical" evidence="1">
    <location>
        <begin position="41"/>
        <end position="66"/>
    </location>
</feature>
<accession>A0A3L9Y5Q7</accession>
<feature type="transmembrane region" description="Helical" evidence="1">
    <location>
        <begin position="237"/>
        <end position="262"/>
    </location>
</feature>
<comment type="caution">
    <text evidence="3">The sequence shown here is derived from an EMBL/GenBank/DDBJ whole genome shotgun (WGS) entry which is preliminary data.</text>
</comment>
<dbReference type="EMBL" id="RCNT01000001">
    <property type="protein sequence ID" value="RMA43742.1"/>
    <property type="molecule type" value="Genomic_DNA"/>
</dbReference>
<evidence type="ECO:0000259" key="2">
    <source>
        <dbReference type="Pfam" id="PF12969"/>
    </source>
</evidence>
<dbReference type="InterPro" id="IPR038765">
    <property type="entry name" value="Papain-like_cys_pep_sf"/>
</dbReference>
<dbReference type="Proteomes" id="UP000281343">
    <property type="component" value="Unassembled WGS sequence"/>
</dbReference>
<proteinExistence type="predicted"/>
<keyword evidence="4" id="KW-1185">Reference proteome</keyword>
<evidence type="ECO:0000313" key="3">
    <source>
        <dbReference type="EMBL" id="RMA43742.1"/>
    </source>
</evidence>
<gene>
    <name evidence="3" type="ORF">D9R08_02110</name>
</gene>
<dbReference type="Pfam" id="PF12969">
    <property type="entry name" value="DUF3857"/>
    <property type="match status" value="1"/>
</dbReference>
<keyword evidence="1" id="KW-0472">Membrane</keyword>
<sequence length="1113" mass="123380">MTGAQSVDLQEGDETSPIEITEADRAALSLRFSREALATNGAALIGSVSLGLFALAEGAAYAFAGLASGGGAIHSSAAITLTVGVTCLFIAYLSAFKVGEYWPFATGKTTPFFCLIDGLTAGPVQYVLENGGITSNLALEEDCMHFASLKAPQRRGRYLYWFRGCNHFVYRVCRDEAEAERLHTEAKRLHATADPNGFDMRAVDGWATATVPAARVHAILSADAKNRGVKAPEVRPVLTTIGLTAGGFATLLVIALAGWYHAQFNSTRAALAVFAVTLAICVIIDLRIHARQLPPWRHVGGLIHGLLRGIDWGKTAARCDGAGLHMQRQYWRATLSWDAIETVDRFDGHMLVTTRDGRKIVTPYLLDAAQHVKSSRLERGLGPWHNPKADPAPQPQKDSLGRWRPILAWVLFFLLALSLFNMVSAAPARAELLRDPAVPSWVDTLDLEPWDQTTDPGVRTPYLLYDRQILLQDGGYREVRRSMVAASDRGFLENAGQISLHVDPSSEMAVLHRLWIHRDGEVIDQTDITFTQLRRERGLAFGYVTGREEHVAHILGLRVGDVVETIWSVDATPSIFSDEFYSAIYPSPPGEGAIGRTRLLVPDDRAIEIRVPDRFAATYSTTQGEDMAEHIWLRTGEAEDTMNGPRPASWDVSNDPVQVSTFTGWSQVVEGLMLAYRARPNLLPPDLQDVVTAIAQETVDPDMRASLALRLVQDRVRYLSVSIGEGGWIPRDPATTWTSGYGDCKDKALLLVSILGKLDIDADVVLVDFSRGRALPRSLPTPYAFDHAIVRIRDAVGDWFVDPTSVLQGGVGRHIRIHDFAFALPLSVGSYGLVPVTEQGLNQPTHEVTQDFTFHDEGEIAAELVVTESFWAEEADARRFSYEGADMATFRDDYEDWYRGRFPGATVTRFEVEDDRDANMIRLVQTYQLPRAEFAEGGLWTDLNHFGYAVAGELRELDEDEVFAGPTDFGDPVHARHRIIMRNLPAPLTAPGHVRFENDVVSFVRSGAWDAETSVWEYAWELRTLRTLLEPGDEVPWREAYAEIDNNDHYRVNLHRRIGEVRVTQPVLAGLALNELFLLALFAPVIGVLWSRARAGQISAIRFQDEKRASVKT</sequence>
<dbReference type="OrthoDB" id="98874at2"/>
<keyword evidence="1" id="KW-0812">Transmembrane</keyword>
<dbReference type="Gene3D" id="3.10.620.30">
    <property type="match status" value="1"/>
</dbReference>
<dbReference type="SUPFAM" id="SSF54001">
    <property type="entry name" value="Cysteine proteinases"/>
    <property type="match status" value="1"/>
</dbReference>
<feature type="transmembrane region" description="Helical" evidence="1">
    <location>
        <begin position="1067"/>
        <end position="1090"/>
    </location>
</feature>
<evidence type="ECO:0000256" key="1">
    <source>
        <dbReference type="SAM" id="Phobius"/>
    </source>
</evidence>
<dbReference type="InterPro" id="IPR024618">
    <property type="entry name" value="DUF3857"/>
</dbReference>
<organism evidence="3 4">
    <name type="scientific">Rhodophyticola porphyridii</name>
    <dbReference type="NCBI Taxonomy" id="1852017"/>
    <lineage>
        <taxon>Bacteria</taxon>
        <taxon>Pseudomonadati</taxon>
        <taxon>Pseudomonadota</taxon>
        <taxon>Alphaproteobacteria</taxon>
        <taxon>Rhodobacterales</taxon>
        <taxon>Roseobacteraceae</taxon>
        <taxon>Rhodophyticola</taxon>
    </lineage>
</organism>
<dbReference type="Gene3D" id="2.60.40.3140">
    <property type="match status" value="1"/>
</dbReference>
<dbReference type="RefSeq" id="WP_121896333.1">
    <property type="nucleotide sequence ID" value="NZ_RCNT01000001.1"/>
</dbReference>
<feature type="domain" description="DUF3857" evidence="2">
    <location>
        <begin position="480"/>
        <end position="632"/>
    </location>
</feature>
<name>A0A3L9Y5Q7_9RHOB</name>
<reference evidence="3 4" key="1">
    <citation type="submission" date="2018-10" db="EMBL/GenBank/DDBJ databases">
        <authorList>
            <person name="Jung H.S."/>
            <person name="Jeon C.O."/>
        </authorList>
    </citation>
    <scope>NUCLEOTIDE SEQUENCE [LARGE SCALE GENOMIC DNA]</scope>
    <source>
        <strain evidence="3 4">MA-7-27</strain>
    </source>
</reference>
<feature type="transmembrane region" description="Helical" evidence="1">
    <location>
        <begin position="72"/>
        <end position="93"/>
    </location>
</feature>